<comment type="similarity">
    <text evidence="2">Belongs to the major facilitator superfamily. TCR/Tet family.</text>
</comment>
<feature type="transmembrane region" description="Helical" evidence="8">
    <location>
        <begin position="347"/>
        <end position="366"/>
    </location>
</feature>
<dbReference type="InterPro" id="IPR005829">
    <property type="entry name" value="Sugar_transporter_CS"/>
</dbReference>
<feature type="transmembrane region" description="Helical" evidence="8">
    <location>
        <begin position="493"/>
        <end position="512"/>
    </location>
</feature>
<protein>
    <submittedName>
        <fullName evidence="10">Drug:H+ antiporter-2 (14 Spanner) (DHA2) family drug resistance MFS transporter</fullName>
    </submittedName>
</protein>
<feature type="transmembrane region" description="Helical" evidence="8">
    <location>
        <begin position="181"/>
        <end position="200"/>
    </location>
</feature>
<dbReference type="CDD" id="cd17502">
    <property type="entry name" value="MFS_Azr1_MDR_like"/>
    <property type="match status" value="1"/>
</dbReference>
<dbReference type="InterPro" id="IPR011701">
    <property type="entry name" value="MFS"/>
</dbReference>
<comment type="subcellular location">
    <subcellularLocation>
        <location evidence="1">Cell membrane</location>
        <topology evidence="1">Multi-pass membrane protein</topology>
    </subcellularLocation>
</comment>
<keyword evidence="5 8" id="KW-0812">Transmembrane</keyword>
<feature type="transmembrane region" description="Helical" evidence="8">
    <location>
        <begin position="151"/>
        <end position="169"/>
    </location>
</feature>
<keyword evidence="6 8" id="KW-1133">Transmembrane helix</keyword>
<dbReference type="Gene3D" id="1.20.1250.20">
    <property type="entry name" value="MFS general substrate transporter like domains"/>
    <property type="match status" value="1"/>
</dbReference>
<keyword evidence="3" id="KW-0813">Transport</keyword>
<dbReference type="Proteomes" id="UP000092596">
    <property type="component" value="Chromosome"/>
</dbReference>
<feature type="transmembrane region" description="Helical" evidence="8">
    <location>
        <begin position="318"/>
        <end position="340"/>
    </location>
</feature>
<feature type="transmembrane region" description="Helical" evidence="8">
    <location>
        <begin position="212"/>
        <end position="231"/>
    </location>
</feature>
<evidence type="ECO:0000256" key="1">
    <source>
        <dbReference type="ARBA" id="ARBA00004651"/>
    </source>
</evidence>
<dbReference type="GO" id="GO:0022857">
    <property type="term" value="F:transmembrane transporter activity"/>
    <property type="evidence" value="ECO:0007669"/>
    <property type="project" value="InterPro"/>
</dbReference>
<sequence length="521" mass="55125">MSTSVQTRVERGDAPVEFTGLDRDGKLVFLGLMLGMFVAAISQTIVGPAMPRIVAELGGMEHYSWIATAAMLVSAVAVPVVGKLSDMYGRKKFYIAGLVVFMIGSAMSGMATNFWFLVVSRAVQGLGMGTIMPLSQTIIGDIIPPRQRGKYQGIMGAVFGVSSIAGPLFGGWVTDNFGWRYLFYLTLPLGVVALVFLAKFMRLPHMGRAGKFDLIGALTLTPGLVIGLLAVSWGGNTYDWDSAVIMTMFVVAALFLAAFVLIEMRAENPLIPLHMLADSQVSLSILASFAIAVAMFGGIIYIPVFAQGVLGVSATNSGAILIPLNLAMIITSIVVGILITKWGRYKGLLVAGGIIMSAGYLLLARLDWQSTQLHLTLVMIVIGMGLGMCMQTYTLIVQNAVPREELGVATSAVQFFRNVGSTIGTAVLGSVMSANLMPKIQAQLPPQAAAAMGKFGGDSGGGASAILDPSKLKGIPAPIVEAIRHGMGDAMHVVFMTAAPFAIVALVLSLFIRHTELRSTN</sequence>
<evidence type="ECO:0000256" key="7">
    <source>
        <dbReference type="ARBA" id="ARBA00023136"/>
    </source>
</evidence>
<dbReference type="AlphaFoldDB" id="A0A1B0ZG87"/>
<organism evidence="10 11">
    <name type="scientific">Dermabacter vaginalis</name>
    <dbReference type="NCBI Taxonomy" id="1630135"/>
    <lineage>
        <taxon>Bacteria</taxon>
        <taxon>Bacillati</taxon>
        <taxon>Actinomycetota</taxon>
        <taxon>Actinomycetes</taxon>
        <taxon>Micrococcales</taxon>
        <taxon>Dermabacteraceae</taxon>
        <taxon>Dermabacter</taxon>
    </lineage>
</organism>
<dbReference type="PANTHER" id="PTHR23501">
    <property type="entry name" value="MAJOR FACILITATOR SUPERFAMILY"/>
    <property type="match status" value="1"/>
</dbReference>
<dbReference type="FunFam" id="1.20.1720.10:FF:000004">
    <property type="entry name" value="EmrB/QacA family drug resistance transporter"/>
    <property type="match status" value="1"/>
</dbReference>
<feature type="transmembrane region" description="Helical" evidence="8">
    <location>
        <begin position="62"/>
        <end position="81"/>
    </location>
</feature>
<dbReference type="InterPro" id="IPR004638">
    <property type="entry name" value="EmrB-like"/>
</dbReference>
<evidence type="ECO:0000256" key="6">
    <source>
        <dbReference type="ARBA" id="ARBA00022989"/>
    </source>
</evidence>
<dbReference type="PANTHER" id="PTHR23501:SF197">
    <property type="entry name" value="COMD"/>
    <property type="match status" value="1"/>
</dbReference>
<dbReference type="PROSITE" id="PS00216">
    <property type="entry name" value="SUGAR_TRANSPORT_1"/>
    <property type="match status" value="1"/>
</dbReference>
<dbReference type="PROSITE" id="PS50850">
    <property type="entry name" value="MFS"/>
    <property type="match status" value="1"/>
</dbReference>
<name>A0A1B0ZG87_9MICO</name>
<dbReference type="EMBL" id="CP012117">
    <property type="protein sequence ID" value="ANP26951.1"/>
    <property type="molecule type" value="Genomic_DNA"/>
</dbReference>
<evidence type="ECO:0000313" key="10">
    <source>
        <dbReference type="EMBL" id="ANP26951.1"/>
    </source>
</evidence>
<dbReference type="SUPFAM" id="SSF103473">
    <property type="entry name" value="MFS general substrate transporter"/>
    <property type="match status" value="1"/>
</dbReference>
<dbReference type="PRINTS" id="PR01036">
    <property type="entry name" value="TCRTETB"/>
</dbReference>
<evidence type="ECO:0000256" key="3">
    <source>
        <dbReference type="ARBA" id="ARBA00022448"/>
    </source>
</evidence>
<feature type="transmembrane region" description="Helical" evidence="8">
    <location>
        <begin position="372"/>
        <end position="396"/>
    </location>
</feature>
<proteinExistence type="inferred from homology"/>
<dbReference type="Pfam" id="PF07690">
    <property type="entry name" value="MFS_1"/>
    <property type="match status" value="1"/>
</dbReference>
<dbReference type="Gene3D" id="1.20.1720.10">
    <property type="entry name" value="Multidrug resistance protein D"/>
    <property type="match status" value="1"/>
</dbReference>
<feature type="transmembrane region" description="Helical" evidence="8">
    <location>
        <begin position="93"/>
        <end position="116"/>
    </location>
</feature>
<feature type="transmembrane region" description="Helical" evidence="8">
    <location>
        <begin position="283"/>
        <end position="306"/>
    </location>
</feature>
<gene>
    <name evidence="10" type="ORF">DAD186_03940</name>
</gene>
<feature type="transmembrane region" description="Helical" evidence="8">
    <location>
        <begin position="122"/>
        <end position="139"/>
    </location>
</feature>
<evidence type="ECO:0000256" key="4">
    <source>
        <dbReference type="ARBA" id="ARBA00022475"/>
    </source>
</evidence>
<evidence type="ECO:0000256" key="8">
    <source>
        <dbReference type="SAM" id="Phobius"/>
    </source>
</evidence>
<reference evidence="10 11" key="1">
    <citation type="submission" date="2015-06" db="EMBL/GenBank/DDBJ databases">
        <title>Investigation of pathophysiology for high-risk pregnancy and development of treatment modality based on it.</title>
        <authorList>
            <person name="Kim B.-C."/>
            <person name="Lim S."/>
        </authorList>
    </citation>
    <scope>NUCLEOTIDE SEQUENCE [LARGE SCALE GENOMIC DNA]</scope>
    <source>
        <strain evidence="10 11">AD1-86</strain>
    </source>
</reference>
<dbReference type="InterPro" id="IPR020846">
    <property type="entry name" value="MFS_dom"/>
</dbReference>
<feature type="domain" description="Major facilitator superfamily (MFS) profile" evidence="9">
    <location>
        <begin position="28"/>
        <end position="517"/>
    </location>
</feature>
<evidence type="ECO:0000313" key="11">
    <source>
        <dbReference type="Proteomes" id="UP000092596"/>
    </source>
</evidence>
<evidence type="ECO:0000256" key="5">
    <source>
        <dbReference type="ARBA" id="ARBA00022692"/>
    </source>
</evidence>
<feature type="transmembrane region" description="Helical" evidence="8">
    <location>
        <begin position="243"/>
        <end position="262"/>
    </location>
</feature>
<dbReference type="InterPro" id="IPR036259">
    <property type="entry name" value="MFS_trans_sf"/>
</dbReference>
<keyword evidence="4" id="KW-1003">Cell membrane</keyword>
<keyword evidence="7 8" id="KW-0472">Membrane</keyword>
<dbReference type="NCBIfam" id="TIGR00711">
    <property type="entry name" value="efflux_EmrB"/>
    <property type="match status" value="1"/>
</dbReference>
<evidence type="ECO:0000259" key="9">
    <source>
        <dbReference type="PROSITE" id="PS50850"/>
    </source>
</evidence>
<accession>A0A1B0ZG87</accession>
<feature type="transmembrane region" description="Helical" evidence="8">
    <location>
        <begin position="27"/>
        <end position="50"/>
    </location>
</feature>
<evidence type="ECO:0000256" key="2">
    <source>
        <dbReference type="ARBA" id="ARBA00007520"/>
    </source>
</evidence>
<dbReference type="RefSeq" id="WP_065247280.1">
    <property type="nucleotide sequence ID" value="NZ_CP012117.1"/>
</dbReference>
<dbReference type="KEGG" id="dva:DAD186_03940"/>
<dbReference type="PATRIC" id="fig|1630135.4.peg.395"/>
<dbReference type="STRING" id="1630135.DAD186_03940"/>
<dbReference type="GO" id="GO:0005886">
    <property type="term" value="C:plasma membrane"/>
    <property type="evidence" value="ECO:0007669"/>
    <property type="project" value="UniProtKB-SubCell"/>
</dbReference>